<dbReference type="Proteomes" id="UP000005808">
    <property type="component" value="Unassembled WGS sequence"/>
</dbReference>
<dbReference type="RefSeq" id="WP_006159620.1">
    <property type="nucleotide sequence ID" value="NZ_AHJE01000050.1"/>
</dbReference>
<sequence>MPISVSISASITRRTLLSAGLGSALSGCVTFMKSSASSRDLPSLAASAPVQVPASRQLDVTIAGQRRRIFVALPPEPAPQQGYPVLYVLDGNALFPLLAQLARNRAARPDGAQASTPVVVGLGYATDAPYDMQGRTDDYTLAATPGPTPGASRSGADRFLAFLEHDVQPWLARQLPIDPQRQILFGHSYGGLLTLYALFTRSRMFQSYIAASPSIWWGDRAILPFRDQFVRQASPLQQSAGLLITAGSLEEGMPNADPERARRQQARKQVSSARALTQSLQGVQGLRAEFRLLEGEDHGSLVLPSAALAVSIACAPPSIGAPA</sequence>
<comment type="caution">
    <text evidence="3">The sequence shown here is derived from an EMBL/GenBank/DDBJ whole genome shotgun (WGS) entry which is preliminary data.</text>
</comment>
<dbReference type="GO" id="GO:0016788">
    <property type="term" value="F:hydrolase activity, acting on ester bonds"/>
    <property type="evidence" value="ECO:0007669"/>
    <property type="project" value="TreeGrafter"/>
</dbReference>
<dbReference type="PATRIC" id="fig|1127483.3.peg.4175"/>
<name>H1S867_9BURK</name>
<evidence type="ECO:0000313" key="3">
    <source>
        <dbReference type="EMBL" id="EHP41336.1"/>
    </source>
</evidence>
<dbReference type="OrthoDB" id="9784036at2"/>
<dbReference type="Gene3D" id="3.40.50.1820">
    <property type="entry name" value="alpha/beta hydrolase"/>
    <property type="match status" value="1"/>
</dbReference>
<organism evidence="3 4">
    <name type="scientific">Cupriavidus basilensis OR16</name>
    <dbReference type="NCBI Taxonomy" id="1127483"/>
    <lineage>
        <taxon>Bacteria</taxon>
        <taxon>Pseudomonadati</taxon>
        <taxon>Pseudomonadota</taxon>
        <taxon>Betaproteobacteria</taxon>
        <taxon>Burkholderiales</taxon>
        <taxon>Burkholderiaceae</taxon>
        <taxon>Cupriavidus</taxon>
    </lineage>
</organism>
<dbReference type="PANTHER" id="PTHR40841">
    <property type="entry name" value="SIDEROPHORE TRIACETYLFUSARININE C ESTERASE"/>
    <property type="match status" value="1"/>
</dbReference>
<dbReference type="InterPro" id="IPR052558">
    <property type="entry name" value="Siderophore_Hydrolase_D"/>
</dbReference>
<protein>
    <submittedName>
        <fullName evidence="3">Putative esterase</fullName>
    </submittedName>
</protein>
<dbReference type="AlphaFoldDB" id="H1S867"/>
<comment type="similarity">
    <text evidence="1">Belongs to the esterase D family.</text>
</comment>
<evidence type="ECO:0000256" key="1">
    <source>
        <dbReference type="ARBA" id="ARBA00005622"/>
    </source>
</evidence>
<keyword evidence="2" id="KW-0378">Hydrolase</keyword>
<dbReference type="InterPro" id="IPR029058">
    <property type="entry name" value="AB_hydrolase_fold"/>
</dbReference>
<evidence type="ECO:0000256" key="2">
    <source>
        <dbReference type="ARBA" id="ARBA00022801"/>
    </source>
</evidence>
<dbReference type="SUPFAM" id="SSF53474">
    <property type="entry name" value="alpha/beta-Hydrolases"/>
    <property type="match status" value="1"/>
</dbReference>
<evidence type="ECO:0000313" key="4">
    <source>
        <dbReference type="Proteomes" id="UP000005808"/>
    </source>
</evidence>
<dbReference type="Pfam" id="PF00756">
    <property type="entry name" value="Esterase"/>
    <property type="match status" value="1"/>
</dbReference>
<accession>H1S867</accession>
<dbReference type="EMBL" id="AHJE01000050">
    <property type="protein sequence ID" value="EHP41336.1"/>
    <property type="molecule type" value="Genomic_DNA"/>
</dbReference>
<proteinExistence type="inferred from homology"/>
<gene>
    <name evidence="3" type="ORF">OR16_20827</name>
</gene>
<dbReference type="InterPro" id="IPR000801">
    <property type="entry name" value="Esterase-like"/>
</dbReference>
<reference evidence="3 4" key="1">
    <citation type="journal article" date="2012" name="J. Bacteriol.">
        <title>De Novo Genome Project of Cupriavidus basilensis OR16.</title>
        <authorList>
            <person name="Cserhati M."/>
            <person name="Kriszt B."/>
            <person name="Szoboszlay S."/>
            <person name="Toth A."/>
            <person name="Szabo I."/>
            <person name="Tancsics A."/>
            <person name="Nagy I."/>
            <person name="Horvath B."/>
            <person name="Nagy I."/>
            <person name="Kukolya J."/>
        </authorList>
    </citation>
    <scope>NUCLEOTIDE SEQUENCE [LARGE SCALE GENOMIC DNA]</scope>
    <source>
        <strain evidence="3 4">OR16</strain>
    </source>
</reference>
<dbReference type="PANTHER" id="PTHR40841:SF2">
    <property type="entry name" value="SIDEROPHORE-DEGRADING ESTERASE (EUROFUNG)"/>
    <property type="match status" value="1"/>
</dbReference>